<dbReference type="PROSITE" id="PS50112">
    <property type="entry name" value="PAS"/>
    <property type="match status" value="4"/>
</dbReference>
<dbReference type="CDD" id="cd00082">
    <property type="entry name" value="HisKA"/>
    <property type="match status" value="1"/>
</dbReference>
<keyword evidence="12 16" id="KW-0472">Membrane</keyword>
<dbReference type="Pfam" id="PF02518">
    <property type="entry name" value="HATPase_c"/>
    <property type="match status" value="1"/>
</dbReference>
<dbReference type="FunFam" id="3.30.565.10:FF:000010">
    <property type="entry name" value="Sensor histidine kinase RcsC"/>
    <property type="match status" value="1"/>
</dbReference>
<dbReference type="PANTHER" id="PTHR45339:SF1">
    <property type="entry name" value="HYBRID SIGNAL TRANSDUCTION HISTIDINE KINASE J"/>
    <property type="match status" value="1"/>
</dbReference>
<dbReference type="SMART" id="SM00065">
    <property type="entry name" value="GAF"/>
    <property type="match status" value="1"/>
</dbReference>
<keyword evidence="23" id="KW-1185">Reference proteome</keyword>
<organism evidence="22 23">
    <name type="scientific">Pleionea litopenaei</name>
    <dbReference type="NCBI Taxonomy" id="3070815"/>
    <lineage>
        <taxon>Bacteria</taxon>
        <taxon>Pseudomonadati</taxon>
        <taxon>Pseudomonadota</taxon>
        <taxon>Gammaproteobacteria</taxon>
        <taxon>Oceanospirillales</taxon>
        <taxon>Pleioneaceae</taxon>
        <taxon>Pleionea</taxon>
    </lineage>
</organism>
<evidence type="ECO:0000256" key="2">
    <source>
        <dbReference type="ARBA" id="ARBA00004370"/>
    </source>
</evidence>
<dbReference type="InterPro" id="IPR003594">
    <property type="entry name" value="HATPase_dom"/>
</dbReference>
<dbReference type="SMART" id="SM00091">
    <property type="entry name" value="PAS"/>
    <property type="match status" value="4"/>
</dbReference>
<dbReference type="InterPro" id="IPR000700">
    <property type="entry name" value="PAS-assoc_C"/>
</dbReference>
<evidence type="ECO:0000256" key="4">
    <source>
        <dbReference type="ARBA" id="ARBA00022553"/>
    </source>
</evidence>
<dbReference type="Pfam" id="PF01590">
    <property type="entry name" value="GAF"/>
    <property type="match status" value="1"/>
</dbReference>
<proteinExistence type="predicted"/>
<evidence type="ECO:0000259" key="18">
    <source>
        <dbReference type="PROSITE" id="PS50110"/>
    </source>
</evidence>
<dbReference type="PROSITE" id="PS50113">
    <property type="entry name" value="PAC"/>
    <property type="match status" value="3"/>
</dbReference>
<dbReference type="InterPro" id="IPR029016">
    <property type="entry name" value="GAF-like_dom_sf"/>
</dbReference>
<keyword evidence="8" id="KW-0418">Kinase</keyword>
<dbReference type="Gene3D" id="3.30.565.10">
    <property type="entry name" value="Histidine kinase-like ATPase, C-terminal domain"/>
    <property type="match status" value="1"/>
</dbReference>
<dbReference type="InterPro" id="IPR042240">
    <property type="entry name" value="CHASE_sf"/>
</dbReference>
<comment type="subcellular location">
    <subcellularLocation>
        <location evidence="2">Membrane</location>
    </subcellularLocation>
</comment>
<evidence type="ECO:0000313" key="22">
    <source>
        <dbReference type="EMBL" id="WMS86723.1"/>
    </source>
</evidence>
<comment type="catalytic activity">
    <reaction evidence="1">
        <text>ATP + protein L-histidine = ADP + protein N-phospho-L-histidine.</text>
        <dbReference type="EC" id="2.7.13.3"/>
    </reaction>
</comment>
<dbReference type="SUPFAM" id="SSF47384">
    <property type="entry name" value="Homodimeric domain of signal transducing histidine kinase"/>
    <property type="match status" value="1"/>
</dbReference>
<dbReference type="KEGG" id="plei:Q9312_15995"/>
<feature type="transmembrane region" description="Helical" evidence="16">
    <location>
        <begin position="282"/>
        <end position="302"/>
    </location>
</feature>
<name>A0AA51X645_9GAMM</name>
<evidence type="ECO:0000259" key="19">
    <source>
        <dbReference type="PROSITE" id="PS50112"/>
    </source>
</evidence>
<evidence type="ECO:0000256" key="5">
    <source>
        <dbReference type="ARBA" id="ARBA00022679"/>
    </source>
</evidence>
<reference evidence="22 23" key="1">
    <citation type="submission" date="2023-08" db="EMBL/GenBank/DDBJ databases">
        <title>Pleionea litopenaei sp. nov., isolated from stomach of juvenile Litopenaeus vannamei.</title>
        <authorList>
            <person name="Rho A.M."/>
            <person name="Hwang C.Y."/>
        </authorList>
    </citation>
    <scope>NUCLEOTIDE SEQUENCE [LARGE SCALE GENOMIC DNA]</scope>
    <source>
        <strain evidence="22 23">HL-JVS1</strain>
    </source>
</reference>
<dbReference type="Pfam" id="PF00072">
    <property type="entry name" value="Response_reg"/>
    <property type="match status" value="1"/>
</dbReference>
<dbReference type="InterPro" id="IPR013655">
    <property type="entry name" value="PAS_fold_3"/>
</dbReference>
<evidence type="ECO:0000256" key="6">
    <source>
        <dbReference type="ARBA" id="ARBA00022692"/>
    </source>
</evidence>
<dbReference type="InterPro" id="IPR001610">
    <property type="entry name" value="PAC"/>
</dbReference>
<dbReference type="InterPro" id="IPR001789">
    <property type="entry name" value="Sig_transdc_resp-reg_receiver"/>
</dbReference>
<feature type="domain" description="PAS" evidence="19">
    <location>
        <begin position="434"/>
        <end position="507"/>
    </location>
</feature>
<dbReference type="Pfam" id="PF13426">
    <property type="entry name" value="PAS_9"/>
    <property type="match status" value="2"/>
</dbReference>
<feature type="domain" description="PAC" evidence="20">
    <location>
        <begin position="511"/>
        <end position="564"/>
    </location>
</feature>
<evidence type="ECO:0000256" key="8">
    <source>
        <dbReference type="ARBA" id="ARBA00022777"/>
    </source>
</evidence>
<feature type="modified residue" description="4-aspartylphosphate" evidence="15">
    <location>
        <position position="1546"/>
    </location>
</feature>
<evidence type="ECO:0000259" key="17">
    <source>
        <dbReference type="PROSITE" id="PS50109"/>
    </source>
</evidence>
<dbReference type="GO" id="GO:0005524">
    <property type="term" value="F:ATP binding"/>
    <property type="evidence" value="ECO:0007669"/>
    <property type="project" value="UniProtKB-KW"/>
</dbReference>
<dbReference type="InterPro" id="IPR035965">
    <property type="entry name" value="PAS-like_dom_sf"/>
</dbReference>
<sequence>MSIKTKTNPMARQGWYWIVSALCALVLLYLSVWASSVYQEQQKQALRASVIAQLGTLRAQIEGRLISDFQLTRGLASALATTNTLSQRDFEVLAKPLFESSKDLINLGAAPDLVLSYVYPLQGNEKAIGLNYLTHPTQKDAALRARDSRQVVVTGPLTLLQGGEGLIARFPIYRDLNINSNANSNADSESSDEAFWGLLSVVLNVDRVYEKSGLLEYSKRYDLALANVLDDGQERFFFGNAKVKQSDPVSFEIVLPGQVWKMYGVPQQGWQGAINDLHQMQWVIFSLAAIIWLGIVSALSFYRRHLASEARLQVLFDLSPLGMALVDHTNSRVIECNKAFAKPLGYSQEEIVDQNIATLTPEKYQVQDLLQAKKLDENGSFGPYEKELIRKDASLVPVEMSGVRFDDVSGKALVWSILEDLSYRRIYEKVLRANADELALVMESTAVGIWDWQVQTGDVTFNERWAEIVGYRLEELRPISIQTWINLVHPDDRQISEERLNLHWRGKVERYECEARMRHKSGRWVWVLDTGRVVEWQDDGSPKRMIGTHIDITDRKETEQALKASILEIETFFNTSLIINCIANDQGYFEKINPVLEVVLGYSQKELLSRPFLDWVHEEDREATQEAFSKLLENEKIEDFVNRYIAKNGELKYLRWSASKEQTTGKIYAAAVDITERVGKDRELKRLSKIAAQTSNGVLITDVQEHIEWCNQAFEKISGYSLAEIKGKKPKDFLQGEKTNHAVTSKIAKKLKGGEGFDEELLNYHKDGTPYWVRVQCSPLKNEAGEITGFMAFEIDITIEKENKRLLDEQQKTLENMSSLARIGAWEVNLLTSQVYWSNMTKIIHEVPEDYQPKLDTAINFYKEGESREKISSLVERCIQFGEPYEAELQLITAKGKEIWVMAKGDAEFKDGECVRLFGSFQDIDQRKRSEVEGQKVARLNQAIAELTVEREVLGGNLEQAKTQIMKTVCQTLEIERCSIWLFNQDYSELRNIGLYSSSTDSVSEGTVLKQKDYPKYFAAILRRSHISAPDAKKHPDTEEFGDSYLEPLNTYSLLDAIIPGGDGIVGVVCAEATNEIKYWSQSEESFLISIGTLTGGVFATEQRKRTEKNLIQAKEVAEKAALAKSEFLASMSHEIRTPMNGVLGMLSLLKQQKMGVSQAHQVKLAYNSAETLLMVINDILDFSKIEAGKLDIEQVEFDLLEFLGSVMESFALKAEEKNIELILDTHTLEHKRVTSDPARLRQILNNLIGNAIKFTNRGSIRVEMTEIGPASRRRLECRVTDTGIGIPKEKQSDLFEAFTQADASTTRQYGGSGLGLAIVKRLCQLMGGDISVSSEVGNGSSFIFEVELFGYGDVITDSYKDLAGTNIVIAMKSLEAKKVMVDSLATLGCVTHQWKKGLNISQSLSFIIDEFTYLTEKEAIESWTRENQDFIQRMVLLQKISSEVTFSLLPKDIPTKKLFIPAKPSDLYSALLSQLNTSDSTEQAIQSYPDLGLNRILLVEDNRVNQTVAKAMLKKLGIKVDIANNGEEALVKLRSENDYSVVLMDCQMPIMDGYEATRAIRTDETLVSKRGIPIIALTANALKGDREKCLASGMDDYLSKPLSIDKLQEKLSYWSHHQ</sequence>
<feature type="domain" description="Histidine kinase" evidence="17">
    <location>
        <begin position="1131"/>
        <end position="1351"/>
    </location>
</feature>
<dbReference type="InterPro" id="IPR036097">
    <property type="entry name" value="HisK_dim/P_sf"/>
</dbReference>
<evidence type="ECO:0000256" key="11">
    <source>
        <dbReference type="ARBA" id="ARBA00023012"/>
    </source>
</evidence>
<evidence type="ECO:0000313" key="23">
    <source>
        <dbReference type="Proteomes" id="UP001239782"/>
    </source>
</evidence>
<evidence type="ECO:0000256" key="1">
    <source>
        <dbReference type="ARBA" id="ARBA00000085"/>
    </source>
</evidence>
<dbReference type="PROSITE" id="PS50110">
    <property type="entry name" value="RESPONSE_REGULATORY"/>
    <property type="match status" value="1"/>
</dbReference>
<dbReference type="GO" id="GO:0016020">
    <property type="term" value="C:membrane"/>
    <property type="evidence" value="ECO:0007669"/>
    <property type="project" value="UniProtKB-SubCell"/>
</dbReference>
<dbReference type="SUPFAM" id="SSF55781">
    <property type="entry name" value="GAF domain-like"/>
    <property type="match status" value="1"/>
</dbReference>
<feature type="domain" description="PAS" evidence="19">
    <location>
        <begin position="683"/>
        <end position="754"/>
    </location>
</feature>
<dbReference type="Pfam" id="PF08447">
    <property type="entry name" value="PAS_3"/>
    <property type="match status" value="2"/>
</dbReference>
<feature type="domain" description="PAS" evidence="19">
    <location>
        <begin position="582"/>
        <end position="635"/>
    </location>
</feature>
<dbReference type="FunFam" id="1.10.287.130:FF:000002">
    <property type="entry name" value="Two-component osmosensing histidine kinase"/>
    <property type="match status" value="1"/>
</dbReference>
<dbReference type="NCBIfam" id="TIGR00229">
    <property type="entry name" value="sensory_box"/>
    <property type="match status" value="4"/>
</dbReference>
<evidence type="ECO:0000256" key="7">
    <source>
        <dbReference type="ARBA" id="ARBA00022741"/>
    </source>
</evidence>
<evidence type="ECO:0000256" key="9">
    <source>
        <dbReference type="ARBA" id="ARBA00022840"/>
    </source>
</evidence>
<dbReference type="SUPFAM" id="SSF55785">
    <property type="entry name" value="PYP-like sensor domain (PAS domain)"/>
    <property type="match status" value="5"/>
</dbReference>
<dbReference type="Gene3D" id="3.30.450.350">
    <property type="entry name" value="CHASE domain"/>
    <property type="match status" value="1"/>
</dbReference>
<keyword evidence="10 16" id="KW-1133">Transmembrane helix</keyword>
<keyword evidence="5" id="KW-0808">Transferase</keyword>
<dbReference type="InterPro" id="IPR011006">
    <property type="entry name" value="CheY-like_superfamily"/>
</dbReference>
<dbReference type="SMART" id="SM00388">
    <property type="entry name" value="HisKA"/>
    <property type="match status" value="1"/>
</dbReference>
<protein>
    <recommendedName>
        <fullName evidence="14">Sensory/regulatory protein RpfC</fullName>
        <ecNumber evidence="3">2.7.13.3</ecNumber>
    </recommendedName>
</protein>
<dbReference type="InterPro" id="IPR004358">
    <property type="entry name" value="Sig_transdc_His_kin-like_C"/>
</dbReference>
<feature type="domain" description="Response regulatory" evidence="18">
    <location>
        <begin position="1496"/>
        <end position="1616"/>
    </location>
</feature>
<evidence type="ECO:0000256" key="3">
    <source>
        <dbReference type="ARBA" id="ARBA00012438"/>
    </source>
</evidence>
<dbReference type="CDD" id="cd00130">
    <property type="entry name" value="PAS"/>
    <property type="match status" value="4"/>
</dbReference>
<evidence type="ECO:0000256" key="10">
    <source>
        <dbReference type="ARBA" id="ARBA00022989"/>
    </source>
</evidence>
<dbReference type="Gene3D" id="3.30.450.40">
    <property type="match status" value="1"/>
</dbReference>
<dbReference type="SMART" id="SM01079">
    <property type="entry name" value="CHASE"/>
    <property type="match status" value="1"/>
</dbReference>
<dbReference type="SMART" id="SM00387">
    <property type="entry name" value="HATPase_c"/>
    <property type="match status" value="1"/>
</dbReference>
<keyword evidence="4 15" id="KW-0597">Phosphoprotein</keyword>
<evidence type="ECO:0000256" key="12">
    <source>
        <dbReference type="ARBA" id="ARBA00023136"/>
    </source>
</evidence>
<evidence type="ECO:0000256" key="15">
    <source>
        <dbReference type="PROSITE-ProRule" id="PRU00169"/>
    </source>
</evidence>
<comment type="subunit">
    <text evidence="13">At low DSF concentrations, interacts with RpfF.</text>
</comment>
<dbReference type="SUPFAM" id="SSF55874">
    <property type="entry name" value="ATPase domain of HSP90 chaperone/DNA topoisomerase II/histidine kinase"/>
    <property type="match status" value="1"/>
</dbReference>
<dbReference type="Pfam" id="PF00512">
    <property type="entry name" value="HisKA"/>
    <property type="match status" value="1"/>
</dbReference>
<keyword evidence="6 16" id="KW-0812">Transmembrane</keyword>
<feature type="domain" description="CHASE" evidence="21">
    <location>
        <begin position="111"/>
        <end position="263"/>
    </location>
</feature>
<feature type="domain" description="PAS" evidence="19">
    <location>
        <begin position="308"/>
        <end position="362"/>
    </location>
</feature>
<dbReference type="PRINTS" id="PR00344">
    <property type="entry name" value="BCTRLSENSOR"/>
</dbReference>
<dbReference type="InterPro" id="IPR003661">
    <property type="entry name" value="HisK_dim/P_dom"/>
</dbReference>
<evidence type="ECO:0000256" key="14">
    <source>
        <dbReference type="ARBA" id="ARBA00068150"/>
    </source>
</evidence>
<accession>A0AA51X645</accession>
<dbReference type="InterPro" id="IPR006189">
    <property type="entry name" value="CHASE_dom"/>
</dbReference>
<dbReference type="InterPro" id="IPR036890">
    <property type="entry name" value="HATPase_C_sf"/>
</dbReference>
<feature type="domain" description="PAC" evidence="20">
    <location>
        <begin position="885"/>
        <end position="936"/>
    </location>
</feature>
<dbReference type="InterPro" id="IPR005467">
    <property type="entry name" value="His_kinase_dom"/>
</dbReference>
<keyword evidence="9" id="KW-0067">ATP-binding</keyword>
<dbReference type="SUPFAM" id="SSF52172">
    <property type="entry name" value="CheY-like"/>
    <property type="match status" value="1"/>
</dbReference>
<keyword evidence="7" id="KW-0547">Nucleotide-binding</keyword>
<dbReference type="PROSITE" id="PS50839">
    <property type="entry name" value="CHASE"/>
    <property type="match status" value="1"/>
</dbReference>
<dbReference type="Pfam" id="PF03924">
    <property type="entry name" value="CHASE"/>
    <property type="match status" value="1"/>
</dbReference>
<dbReference type="CDD" id="cd17546">
    <property type="entry name" value="REC_hyHK_CKI1_RcsC-like"/>
    <property type="match status" value="1"/>
</dbReference>
<dbReference type="GO" id="GO:0000155">
    <property type="term" value="F:phosphorelay sensor kinase activity"/>
    <property type="evidence" value="ECO:0007669"/>
    <property type="project" value="InterPro"/>
</dbReference>
<dbReference type="PANTHER" id="PTHR45339">
    <property type="entry name" value="HYBRID SIGNAL TRANSDUCTION HISTIDINE KINASE J"/>
    <property type="match status" value="1"/>
</dbReference>
<dbReference type="EMBL" id="CP133548">
    <property type="protein sequence ID" value="WMS86723.1"/>
    <property type="molecule type" value="Genomic_DNA"/>
</dbReference>
<evidence type="ECO:0000256" key="16">
    <source>
        <dbReference type="SAM" id="Phobius"/>
    </source>
</evidence>
<dbReference type="EC" id="2.7.13.3" evidence="3"/>
<feature type="domain" description="PAC" evidence="20">
    <location>
        <begin position="755"/>
        <end position="809"/>
    </location>
</feature>
<dbReference type="Gene3D" id="3.40.50.2300">
    <property type="match status" value="1"/>
</dbReference>
<dbReference type="InterPro" id="IPR000014">
    <property type="entry name" value="PAS"/>
</dbReference>
<dbReference type="SMART" id="SM00448">
    <property type="entry name" value="REC"/>
    <property type="match status" value="1"/>
</dbReference>
<keyword evidence="11" id="KW-0902">Two-component regulatory system</keyword>
<dbReference type="Gene3D" id="3.30.450.20">
    <property type="entry name" value="PAS domain"/>
    <property type="match status" value="5"/>
</dbReference>
<dbReference type="CDD" id="cd16922">
    <property type="entry name" value="HATPase_EvgS-ArcB-TorS-like"/>
    <property type="match status" value="1"/>
</dbReference>
<dbReference type="SMART" id="SM00086">
    <property type="entry name" value="PAC"/>
    <property type="match status" value="5"/>
</dbReference>
<evidence type="ECO:0000256" key="13">
    <source>
        <dbReference type="ARBA" id="ARBA00064003"/>
    </source>
</evidence>
<dbReference type="Proteomes" id="UP001239782">
    <property type="component" value="Chromosome"/>
</dbReference>
<dbReference type="Gene3D" id="1.10.287.130">
    <property type="match status" value="1"/>
</dbReference>
<dbReference type="RefSeq" id="WP_309201868.1">
    <property type="nucleotide sequence ID" value="NZ_CP133548.1"/>
</dbReference>
<evidence type="ECO:0000259" key="20">
    <source>
        <dbReference type="PROSITE" id="PS50113"/>
    </source>
</evidence>
<dbReference type="InterPro" id="IPR003018">
    <property type="entry name" value="GAF"/>
</dbReference>
<dbReference type="PROSITE" id="PS50109">
    <property type="entry name" value="HIS_KIN"/>
    <property type="match status" value="1"/>
</dbReference>
<evidence type="ECO:0000259" key="21">
    <source>
        <dbReference type="PROSITE" id="PS50839"/>
    </source>
</evidence>
<gene>
    <name evidence="22" type="ORF">Q9312_15995</name>
</gene>